<evidence type="ECO:0000313" key="4">
    <source>
        <dbReference type="EMBL" id="GAA5108116.1"/>
    </source>
</evidence>
<feature type="transmembrane region" description="Helical" evidence="3">
    <location>
        <begin position="64"/>
        <end position="86"/>
    </location>
</feature>
<dbReference type="InterPro" id="IPR012683">
    <property type="entry name" value="CHP02302_TM"/>
</dbReference>
<protein>
    <submittedName>
        <fullName evidence="4">TIGR02302 family protein</fullName>
    </submittedName>
</protein>
<reference evidence="5" key="1">
    <citation type="journal article" date="2019" name="Int. J. Syst. Evol. Microbiol.">
        <title>The Global Catalogue of Microorganisms (GCM) 10K type strain sequencing project: providing services to taxonomists for standard genome sequencing and annotation.</title>
        <authorList>
            <consortium name="The Broad Institute Genomics Platform"/>
            <consortium name="The Broad Institute Genome Sequencing Center for Infectious Disease"/>
            <person name="Wu L."/>
            <person name="Ma J."/>
        </authorList>
    </citation>
    <scope>NUCLEOTIDE SEQUENCE [LARGE SCALE GENOMIC DNA]</scope>
    <source>
        <strain evidence="5">JCM 17712</strain>
    </source>
</reference>
<keyword evidence="3" id="KW-1133">Transmembrane helix</keyword>
<gene>
    <name evidence="4" type="ORF">GCM10023261_10100</name>
</gene>
<proteinExistence type="predicted"/>
<evidence type="ECO:0000256" key="1">
    <source>
        <dbReference type="SAM" id="Coils"/>
    </source>
</evidence>
<feature type="region of interest" description="Disordered" evidence="2">
    <location>
        <begin position="640"/>
        <end position="660"/>
    </location>
</feature>
<dbReference type="Proteomes" id="UP001500864">
    <property type="component" value="Unassembled WGS sequence"/>
</dbReference>
<comment type="caution">
    <text evidence="4">The sequence shown here is derived from an EMBL/GenBank/DDBJ whole genome shotgun (WGS) entry which is preliminary data.</text>
</comment>
<accession>A0ABP9N2T2</accession>
<organism evidence="4 5">
    <name type="scientific">Bartonella jaculi</name>
    <dbReference type="NCBI Taxonomy" id="686226"/>
    <lineage>
        <taxon>Bacteria</taxon>
        <taxon>Pseudomonadati</taxon>
        <taxon>Pseudomonadota</taxon>
        <taxon>Alphaproteobacteria</taxon>
        <taxon>Hyphomicrobiales</taxon>
        <taxon>Bartonellaceae</taxon>
        <taxon>Bartonella</taxon>
    </lineage>
</organism>
<keyword evidence="5" id="KW-1185">Reference proteome</keyword>
<keyword evidence="3" id="KW-0472">Membrane</keyword>
<keyword evidence="1" id="KW-0175">Coiled coil</keyword>
<feature type="transmembrane region" description="Helical" evidence="3">
    <location>
        <begin position="156"/>
        <end position="177"/>
    </location>
</feature>
<name>A0ABP9N2T2_9HYPH</name>
<evidence type="ECO:0000313" key="5">
    <source>
        <dbReference type="Proteomes" id="UP001500864"/>
    </source>
</evidence>
<dbReference type="EMBL" id="BAABIZ010000009">
    <property type="protein sequence ID" value="GAA5108116.1"/>
    <property type="molecule type" value="Genomic_DNA"/>
</dbReference>
<evidence type="ECO:0000256" key="3">
    <source>
        <dbReference type="SAM" id="Phobius"/>
    </source>
</evidence>
<sequence>MSMRDENIKSFTEMKLLCVRILMWCILSFERIWLRLLPFFLILSLFCSLSWFGIFGILSYWPHLFLLGLMLFSAVGSLFFLIRFRFPAVREVNRRIEQANGLKNQPLDVQTDRLYPEHDEGFRAIVWREHQRRMAEQLYHLKTGFAYPNSAACDPLALRALCVLLFVCAFSFSFGSLGGRLADAFDFRPLVDETSMRIDAWVTPPAYTGVAPLYLTQGETTQFTVPEGSDLVVRVVDGAGVTVKALSQEDGHEVLFSKKSDKMVLNDPIVHFETHLEHSINLSVSSRHKQQQWYLQVIKDQHPTIRWVEKPGRILTGSLELQYEMNDDYGVTKAFVEIEPFLDNRKNTVSLYKAPEINLLLARAGKGKMRMVQDVSNHPWAGLEVKITLVAEDGAGQQGRSKTFVMTLPQRIFSNPVARAVSELRRLLALNPLARDRVLDMLSALLVRPEDGLQNATYLLALQSAWTRLSMAETEDDLRDVVNYLWQIALGIEGNQLESAQKNLKQAQAALRDALRYGAPAKEIERLMADLRQAMDDYIHTLAEKAQESNNSSSRPNLSEDTLQQKLNSIEEMAKMGSSLAAEQLLAEVEQTLDHLQVQKGNKTGKQSESQFAQMKEKMDHLGDLMRRQQEILNETHQLEMEQRRGENVPENKSRSLKKRQAELQSELLTLEKELSEQGIEQSDALKRAEEKMNSAEDALGNGNHQKSIQNQSDALEALRQGAQNILEKTREVLKKAGNNQNAVSGQEEDPLGRSLSSKPVQEQEGVALPPESDQMRARQILDEIRKRLGKEHIPEAEKNYLERLLRFN</sequence>
<evidence type="ECO:0000256" key="2">
    <source>
        <dbReference type="SAM" id="MobiDB-lite"/>
    </source>
</evidence>
<feature type="region of interest" description="Disordered" evidence="2">
    <location>
        <begin position="685"/>
        <end position="707"/>
    </location>
</feature>
<feature type="coiled-coil region" evidence="1">
    <location>
        <begin position="490"/>
        <end position="548"/>
    </location>
</feature>
<feature type="region of interest" description="Disordered" evidence="2">
    <location>
        <begin position="737"/>
        <end position="776"/>
    </location>
</feature>
<dbReference type="NCBIfam" id="TIGR02302">
    <property type="entry name" value="aProt_lowcomp"/>
    <property type="match status" value="1"/>
</dbReference>
<feature type="transmembrane region" description="Helical" evidence="3">
    <location>
        <begin position="36"/>
        <end position="58"/>
    </location>
</feature>
<feature type="compositionally biased region" description="Basic and acidic residues" evidence="2">
    <location>
        <begin position="640"/>
        <end position="654"/>
    </location>
</feature>
<keyword evidence="3" id="KW-0812">Transmembrane</keyword>
<dbReference type="Pfam" id="PF13779">
    <property type="entry name" value="DUF4175"/>
    <property type="match status" value="1"/>
</dbReference>
<feature type="compositionally biased region" description="Basic and acidic residues" evidence="2">
    <location>
        <begin position="685"/>
        <end position="695"/>
    </location>
</feature>